<dbReference type="InterPro" id="IPR003439">
    <property type="entry name" value="ABC_transporter-like_ATP-bd"/>
</dbReference>
<keyword evidence="2" id="KW-0547">Nucleotide-binding</keyword>
<dbReference type="EMBL" id="QRZV01000002">
    <property type="protein sequence ID" value="RGW10035.1"/>
    <property type="molecule type" value="Genomic_DNA"/>
</dbReference>
<accession>A0A395XEK5</accession>
<dbReference type="InterPro" id="IPR050611">
    <property type="entry name" value="ABCF"/>
</dbReference>
<protein>
    <submittedName>
        <fullName evidence="6">ABC transporter ATP-binding protein</fullName>
    </submittedName>
</protein>
<proteinExistence type="predicted"/>
<name>A0A395XEK5_9BIFI</name>
<dbReference type="PROSITE" id="PS50893">
    <property type="entry name" value="ABC_TRANSPORTER_2"/>
    <property type="match status" value="1"/>
</dbReference>
<dbReference type="GO" id="GO:0016887">
    <property type="term" value="F:ATP hydrolysis activity"/>
    <property type="evidence" value="ECO:0007669"/>
    <property type="project" value="InterPro"/>
</dbReference>
<evidence type="ECO:0000259" key="5">
    <source>
        <dbReference type="PROSITE" id="PS50893"/>
    </source>
</evidence>
<gene>
    <name evidence="6" type="ORF">DWV92_05490</name>
</gene>
<dbReference type="PANTHER" id="PTHR19211">
    <property type="entry name" value="ATP-BINDING TRANSPORT PROTEIN-RELATED"/>
    <property type="match status" value="1"/>
</dbReference>
<dbReference type="PROSITE" id="PS00211">
    <property type="entry name" value="ABC_TRANSPORTER_1"/>
    <property type="match status" value="1"/>
</dbReference>
<dbReference type="Pfam" id="PF00005">
    <property type="entry name" value="ABC_tran"/>
    <property type="match status" value="2"/>
</dbReference>
<dbReference type="SUPFAM" id="SSF52540">
    <property type="entry name" value="P-loop containing nucleoside triphosphate hydrolases"/>
    <property type="match status" value="2"/>
</dbReference>
<feature type="coiled-coil region" evidence="4">
    <location>
        <begin position="260"/>
        <end position="287"/>
    </location>
</feature>
<reference evidence="6 7" key="1">
    <citation type="submission" date="2018-08" db="EMBL/GenBank/DDBJ databases">
        <title>A genome reference for cultivated species of the human gut microbiota.</title>
        <authorList>
            <person name="Zou Y."/>
            <person name="Xue W."/>
            <person name="Luo G."/>
        </authorList>
    </citation>
    <scope>NUCLEOTIDE SEQUENCE [LARGE SCALE GENOMIC DNA]</scope>
    <source>
        <strain evidence="6 7">AF13-3LB</strain>
    </source>
</reference>
<keyword evidence="1" id="KW-0677">Repeat</keyword>
<dbReference type="InterPro" id="IPR003593">
    <property type="entry name" value="AAA+_ATPase"/>
</dbReference>
<dbReference type="InterPro" id="IPR027417">
    <property type="entry name" value="P-loop_NTPase"/>
</dbReference>
<keyword evidence="3 6" id="KW-0067">ATP-binding</keyword>
<dbReference type="PANTHER" id="PTHR19211:SF6">
    <property type="entry name" value="BLL7188 PROTEIN"/>
    <property type="match status" value="1"/>
</dbReference>
<dbReference type="Proteomes" id="UP000265970">
    <property type="component" value="Unassembled WGS sequence"/>
</dbReference>
<dbReference type="Gene3D" id="3.40.50.300">
    <property type="entry name" value="P-loop containing nucleotide triphosphate hydrolases"/>
    <property type="match status" value="3"/>
</dbReference>
<dbReference type="InterPro" id="IPR017871">
    <property type="entry name" value="ABC_transporter-like_CS"/>
</dbReference>
<dbReference type="AlphaFoldDB" id="A0A395XEK5"/>
<evidence type="ECO:0000313" key="7">
    <source>
        <dbReference type="Proteomes" id="UP000265970"/>
    </source>
</evidence>
<dbReference type="SMART" id="SM00382">
    <property type="entry name" value="AAA"/>
    <property type="match status" value="2"/>
</dbReference>
<dbReference type="GO" id="GO:0005524">
    <property type="term" value="F:ATP binding"/>
    <property type="evidence" value="ECO:0007669"/>
    <property type="project" value="UniProtKB-KW"/>
</dbReference>
<evidence type="ECO:0000313" key="6">
    <source>
        <dbReference type="EMBL" id="RGW10035.1"/>
    </source>
</evidence>
<feature type="domain" description="ABC transporter" evidence="5">
    <location>
        <begin position="46"/>
        <end position="254"/>
    </location>
</feature>
<evidence type="ECO:0000256" key="1">
    <source>
        <dbReference type="ARBA" id="ARBA00022737"/>
    </source>
</evidence>
<comment type="caution">
    <text evidence="6">The sequence shown here is derived from an EMBL/GenBank/DDBJ whole genome shotgun (WGS) entry which is preliminary data.</text>
</comment>
<sequence length="586" mass="63116">MNQSARRVVRAAAFMCVRSHRIPVSFTDCSLQYAILAKVATVATTLVVRHLSFSHPGAAEPLFDDVDCSLPAGWTALLGDNGCGKTTLARIVCGLLTPTRGSVSPAPSTFVSAYCEQECTREPANLEEFRDDWSAPSVALRDTLGIGDDWPYRFATLSGGERKRLQVACALFANPDVLVLDEPTNHVDTATREAIAHAMRACNSIGVLVSHDVELIDATCAQCIMFERRHVRGRNRTVLERYAGGYTKAQQTRALRRAEVADQLEAAQHAQQSIAQAQERRRAMMDAATARKHGGWKIDRLDHDARNTHKWNEKQADKASAAAYRALGSRLAAAQRAVESIATDAKQYDGAIAVDIEPSARREPAHVDAGVLRFDGGAPAGSGDAGVLRFDGGAPAGSGDAVSELVVDGWHWHTQAIPDAQTDGADAGIRVPRLSVGPRDHIGIDGSNGTGKSTVIRALLASLDTELPALVINQIPSEDEQTRLLTQLQGLSNAERPRVLSAYAQLNADPDRLMAGEPLSPGQAQKLALCLGLLRKPQLIVLDEPTNHLDLHSKQALARFLHTYPGALVVVSHDCWFLDEACGCAV</sequence>
<evidence type="ECO:0000256" key="3">
    <source>
        <dbReference type="ARBA" id="ARBA00022840"/>
    </source>
</evidence>
<keyword evidence="4" id="KW-0175">Coiled coil</keyword>
<evidence type="ECO:0000256" key="4">
    <source>
        <dbReference type="SAM" id="Coils"/>
    </source>
</evidence>
<organism evidence="6 7">
    <name type="scientific">Bifidobacterium pseudolongum</name>
    <dbReference type="NCBI Taxonomy" id="1694"/>
    <lineage>
        <taxon>Bacteria</taxon>
        <taxon>Bacillati</taxon>
        <taxon>Actinomycetota</taxon>
        <taxon>Actinomycetes</taxon>
        <taxon>Bifidobacteriales</taxon>
        <taxon>Bifidobacteriaceae</taxon>
        <taxon>Bifidobacterium</taxon>
    </lineage>
</organism>
<evidence type="ECO:0000256" key="2">
    <source>
        <dbReference type="ARBA" id="ARBA00022741"/>
    </source>
</evidence>